<keyword evidence="1" id="KW-0611">Plant defense</keyword>
<evidence type="ECO:0000313" key="4">
    <source>
        <dbReference type="Proteomes" id="UP000323000"/>
    </source>
</evidence>
<sequence>MNASLYSTNTASPMGMPPPPPVRRPGLERNILLIIHGGAASGVSAKTVRGPFERNILLLVYGRASFWGVRFRGQPGLLQPWKKWGFLFSCLIKGESEPPLVAVSTVSDEQFQSCPAIVSFPAGGLPNTNLRASIQDCEKLEALTDHFHSLDSLTGLDIFQCSSIKSFTGKGFPTNLTSLSVQDHNIYKALVEWGFHKLTSLTFFWIGGCLDAESFPQGRNGNAVALPASLIYLIIERFPKLKYLSDDGF</sequence>
<evidence type="ECO:0000313" key="3">
    <source>
        <dbReference type="EMBL" id="TXG68568.1"/>
    </source>
</evidence>
<dbReference type="Proteomes" id="UP000323000">
    <property type="component" value="Chromosome 2"/>
</dbReference>
<dbReference type="GO" id="GO:0006952">
    <property type="term" value="P:defense response"/>
    <property type="evidence" value="ECO:0007669"/>
    <property type="project" value="UniProtKB-KW"/>
</dbReference>
<protein>
    <submittedName>
        <fullName evidence="3">Uncharacterized protein</fullName>
    </submittedName>
</protein>
<dbReference type="SUPFAM" id="SSF52058">
    <property type="entry name" value="L domain-like"/>
    <property type="match status" value="1"/>
</dbReference>
<reference evidence="4" key="1">
    <citation type="journal article" date="2019" name="Gigascience">
        <title>De novo genome assembly of the endangered Acer yangbiense, a plant species with extremely small populations endemic to Yunnan Province, China.</title>
        <authorList>
            <person name="Yang J."/>
            <person name="Wariss H.M."/>
            <person name="Tao L."/>
            <person name="Zhang R."/>
            <person name="Yun Q."/>
            <person name="Hollingsworth P."/>
            <person name="Dao Z."/>
            <person name="Luo G."/>
            <person name="Guo H."/>
            <person name="Ma Y."/>
            <person name="Sun W."/>
        </authorList>
    </citation>
    <scope>NUCLEOTIDE SEQUENCE [LARGE SCALE GENOMIC DNA]</scope>
    <source>
        <strain evidence="4">cv. Malutang</strain>
    </source>
</reference>
<dbReference type="EMBL" id="VAHF01000002">
    <property type="protein sequence ID" value="TXG68568.1"/>
    <property type="molecule type" value="Genomic_DNA"/>
</dbReference>
<organism evidence="3 4">
    <name type="scientific">Acer yangbiense</name>
    <dbReference type="NCBI Taxonomy" id="1000413"/>
    <lineage>
        <taxon>Eukaryota</taxon>
        <taxon>Viridiplantae</taxon>
        <taxon>Streptophyta</taxon>
        <taxon>Embryophyta</taxon>
        <taxon>Tracheophyta</taxon>
        <taxon>Spermatophyta</taxon>
        <taxon>Magnoliopsida</taxon>
        <taxon>eudicotyledons</taxon>
        <taxon>Gunneridae</taxon>
        <taxon>Pentapetalae</taxon>
        <taxon>rosids</taxon>
        <taxon>malvids</taxon>
        <taxon>Sapindales</taxon>
        <taxon>Sapindaceae</taxon>
        <taxon>Hippocastanoideae</taxon>
        <taxon>Acereae</taxon>
        <taxon>Acer</taxon>
    </lineage>
</organism>
<proteinExistence type="predicted"/>
<keyword evidence="4" id="KW-1185">Reference proteome</keyword>
<feature type="region of interest" description="Disordered" evidence="2">
    <location>
        <begin position="1"/>
        <end position="22"/>
    </location>
</feature>
<gene>
    <name evidence="3" type="ORF">EZV62_003503</name>
</gene>
<dbReference type="Gene3D" id="3.80.10.10">
    <property type="entry name" value="Ribonuclease Inhibitor"/>
    <property type="match status" value="1"/>
</dbReference>
<dbReference type="PANTHER" id="PTHR36766">
    <property type="entry name" value="PLANT BROAD-SPECTRUM MILDEW RESISTANCE PROTEIN RPW8"/>
    <property type="match status" value="1"/>
</dbReference>
<evidence type="ECO:0000256" key="1">
    <source>
        <dbReference type="ARBA" id="ARBA00022821"/>
    </source>
</evidence>
<dbReference type="AlphaFoldDB" id="A0A5C7IHI4"/>
<dbReference type="OrthoDB" id="26890at2759"/>
<comment type="caution">
    <text evidence="3">The sequence shown here is derived from an EMBL/GenBank/DDBJ whole genome shotgun (WGS) entry which is preliminary data.</text>
</comment>
<dbReference type="InterPro" id="IPR032675">
    <property type="entry name" value="LRR_dom_sf"/>
</dbReference>
<name>A0A5C7IHI4_9ROSI</name>
<feature type="compositionally biased region" description="Polar residues" evidence="2">
    <location>
        <begin position="1"/>
        <end position="12"/>
    </location>
</feature>
<evidence type="ECO:0000256" key="2">
    <source>
        <dbReference type="SAM" id="MobiDB-lite"/>
    </source>
</evidence>
<dbReference type="PANTHER" id="PTHR36766:SF40">
    <property type="entry name" value="DISEASE RESISTANCE PROTEIN RGA3"/>
    <property type="match status" value="1"/>
</dbReference>
<accession>A0A5C7IHI4</accession>